<keyword evidence="2" id="KW-0805">Transcription regulation</keyword>
<reference evidence="7" key="1">
    <citation type="journal article" date="2014" name="Int. J. Syst. Evol. Microbiol.">
        <title>Complete genome sequence of Corynebacterium casei LMG S-19264T (=DSM 44701T), isolated from a smear-ripened cheese.</title>
        <authorList>
            <consortium name="US DOE Joint Genome Institute (JGI-PGF)"/>
            <person name="Walter F."/>
            <person name="Albersmeier A."/>
            <person name="Kalinowski J."/>
            <person name="Ruckert C."/>
        </authorList>
    </citation>
    <scope>NUCLEOTIDE SEQUENCE</scope>
    <source>
        <strain evidence="7">NBRC 108769</strain>
    </source>
</reference>
<dbReference type="InterPro" id="IPR014284">
    <property type="entry name" value="RNA_pol_sigma-70_dom"/>
</dbReference>
<dbReference type="InterPro" id="IPR013325">
    <property type="entry name" value="RNA_pol_sigma_r2"/>
</dbReference>
<keyword evidence="5" id="KW-0804">Transcription</keyword>
<comment type="similarity">
    <text evidence="1">Belongs to the sigma-70 factor family. ECF subfamily.</text>
</comment>
<comment type="caution">
    <text evidence="7">The sequence shown here is derived from an EMBL/GenBank/DDBJ whole genome shotgun (WGS) entry which is preliminary data.</text>
</comment>
<dbReference type="SUPFAM" id="SSF88659">
    <property type="entry name" value="Sigma3 and sigma4 domains of RNA polymerase sigma factors"/>
    <property type="match status" value="1"/>
</dbReference>
<dbReference type="EMBL" id="BSOH01000032">
    <property type="protein sequence ID" value="GLR19712.1"/>
    <property type="molecule type" value="Genomic_DNA"/>
</dbReference>
<evidence type="ECO:0000259" key="6">
    <source>
        <dbReference type="Pfam" id="PF04542"/>
    </source>
</evidence>
<dbReference type="InterPro" id="IPR036388">
    <property type="entry name" value="WH-like_DNA-bd_sf"/>
</dbReference>
<feature type="domain" description="RNA polymerase sigma-70 region 2" evidence="6">
    <location>
        <begin position="23"/>
        <end position="93"/>
    </location>
</feature>
<dbReference type="GO" id="GO:0003677">
    <property type="term" value="F:DNA binding"/>
    <property type="evidence" value="ECO:0007669"/>
    <property type="project" value="UniProtKB-KW"/>
</dbReference>
<dbReference type="AlphaFoldDB" id="A0AA37ST97"/>
<dbReference type="Gene3D" id="1.10.10.10">
    <property type="entry name" value="Winged helix-like DNA-binding domain superfamily/Winged helix DNA-binding domain"/>
    <property type="match status" value="1"/>
</dbReference>
<evidence type="ECO:0000313" key="7">
    <source>
        <dbReference type="EMBL" id="GLR19712.1"/>
    </source>
</evidence>
<protein>
    <recommendedName>
        <fullName evidence="6">RNA polymerase sigma-70 region 2 domain-containing protein</fullName>
    </recommendedName>
</protein>
<keyword evidence="3" id="KW-0731">Sigma factor</keyword>
<gene>
    <name evidence="7" type="ORF">GCM10007940_43280</name>
</gene>
<accession>A0AA37ST97</accession>
<dbReference type="RefSeq" id="WP_235295432.1">
    <property type="nucleotide sequence ID" value="NZ_BSOH01000032.1"/>
</dbReference>
<dbReference type="SUPFAM" id="SSF88946">
    <property type="entry name" value="Sigma2 domain of RNA polymerase sigma factors"/>
    <property type="match status" value="1"/>
</dbReference>
<evidence type="ECO:0000256" key="4">
    <source>
        <dbReference type="ARBA" id="ARBA00023125"/>
    </source>
</evidence>
<keyword evidence="4" id="KW-0238">DNA-binding</keyword>
<dbReference type="GO" id="GO:0006352">
    <property type="term" value="P:DNA-templated transcription initiation"/>
    <property type="evidence" value="ECO:0007669"/>
    <property type="project" value="InterPro"/>
</dbReference>
<dbReference type="InterPro" id="IPR039425">
    <property type="entry name" value="RNA_pol_sigma-70-like"/>
</dbReference>
<evidence type="ECO:0000313" key="8">
    <source>
        <dbReference type="Proteomes" id="UP001156666"/>
    </source>
</evidence>
<dbReference type="PANTHER" id="PTHR43133">
    <property type="entry name" value="RNA POLYMERASE ECF-TYPE SIGMA FACTO"/>
    <property type="match status" value="1"/>
</dbReference>
<evidence type="ECO:0000256" key="1">
    <source>
        <dbReference type="ARBA" id="ARBA00010641"/>
    </source>
</evidence>
<evidence type="ECO:0000256" key="3">
    <source>
        <dbReference type="ARBA" id="ARBA00023082"/>
    </source>
</evidence>
<dbReference type="Proteomes" id="UP001156666">
    <property type="component" value="Unassembled WGS sequence"/>
</dbReference>
<organism evidence="7 8">
    <name type="scientific">Portibacter lacus</name>
    <dbReference type="NCBI Taxonomy" id="1099794"/>
    <lineage>
        <taxon>Bacteria</taxon>
        <taxon>Pseudomonadati</taxon>
        <taxon>Bacteroidota</taxon>
        <taxon>Saprospiria</taxon>
        <taxon>Saprospirales</taxon>
        <taxon>Haliscomenobacteraceae</taxon>
        <taxon>Portibacter</taxon>
    </lineage>
</organism>
<dbReference type="InterPro" id="IPR007627">
    <property type="entry name" value="RNA_pol_sigma70_r2"/>
</dbReference>
<dbReference type="Gene3D" id="1.10.1740.10">
    <property type="match status" value="1"/>
</dbReference>
<keyword evidence="8" id="KW-1185">Reference proteome</keyword>
<dbReference type="NCBIfam" id="TIGR02937">
    <property type="entry name" value="sigma70-ECF"/>
    <property type="match status" value="1"/>
</dbReference>
<sequence>MVNAEKEVLIRIAKDDKSVLDALYKEYRDPFLNYFKRYALSEDAIKDLYQETMIAFYQNGVRGKLKDLSSSIKTYIFGIGKYKAIDMIRKQKKNAELLNVSDEFETIELDEKELTTEQQKLKRHFTQLGESCQKMLTMFYYRGLDISDIVEIGGYKDANSVKSHKSRCVKQLRSLVNKK</sequence>
<dbReference type="InterPro" id="IPR013324">
    <property type="entry name" value="RNA_pol_sigma_r3/r4-like"/>
</dbReference>
<dbReference type="Pfam" id="PF04542">
    <property type="entry name" value="Sigma70_r2"/>
    <property type="match status" value="1"/>
</dbReference>
<dbReference type="GO" id="GO:0016987">
    <property type="term" value="F:sigma factor activity"/>
    <property type="evidence" value="ECO:0007669"/>
    <property type="project" value="UniProtKB-KW"/>
</dbReference>
<dbReference type="PANTHER" id="PTHR43133:SF8">
    <property type="entry name" value="RNA POLYMERASE SIGMA FACTOR HI_1459-RELATED"/>
    <property type="match status" value="1"/>
</dbReference>
<reference evidence="7" key="2">
    <citation type="submission" date="2023-01" db="EMBL/GenBank/DDBJ databases">
        <title>Draft genome sequence of Portibacter lacus strain NBRC 108769.</title>
        <authorList>
            <person name="Sun Q."/>
            <person name="Mori K."/>
        </authorList>
    </citation>
    <scope>NUCLEOTIDE SEQUENCE</scope>
    <source>
        <strain evidence="7">NBRC 108769</strain>
    </source>
</reference>
<proteinExistence type="inferred from homology"/>
<name>A0AA37ST97_9BACT</name>
<evidence type="ECO:0000256" key="2">
    <source>
        <dbReference type="ARBA" id="ARBA00023015"/>
    </source>
</evidence>
<evidence type="ECO:0000256" key="5">
    <source>
        <dbReference type="ARBA" id="ARBA00023163"/>
    </source>
</evidence>